<organism evidence="1 2">
    <name type="scientific">Comamonas brasiliensis</name>
    <dbReference type="NCBI Taxonomy" id="1812482"/>
    <lineage>
        <taxon>Bacteria</taxon>
        <taxon>Pseudomonadati</taxon>
        <taxon>Pseudomonadota</taxon>
        <taxon>Betaproteobacteria</taxon>
        <taxon>Burkholderiales</taxon>
        <taxon>Comamonadaceae</taxon>
        <taxon>Comamonas</taxon>
    </lineage>
</organism>
<proteinExistence type="predicted"/>
<evidence type="ECO:0000313" key="2">
    <source>
        <dbReference type="Proteomes" id="UP001647436"/>
    </source>
</evidence>
<keyword evidence="2" id="KW-1185">Reference proteome</keyword>
<name>A0ABS5LP48_9BURK</name>
<protein>
    <submittedName>
        <fullName evidence="1">Uncharacterized protein</fullName>
    </submittedName>
</protein>
<sequence length="85" mass="9337">MPEQATVVAFKQSSGRVALRTGSGRFVLAEQTDSSALREGLGLSGNMSEFGPEVWSDDSGQNQYQVLVLGWDLWDLSQEAVEREM</sequence>
<dbReference type="Proteomes" id="UP001647436">
    <property type="component" value="Unassembled WGS sequence"/>
</dbReference>
<dbReference type="EMBL" id="JAANES010000001">
    <property type="protein sequence ID" value="MBS3018255.1"/>
    <property type="molecule type" value="Genomic_DNA"/>
</dbReference>
<gene>
    <name evidence="1" type="ORF">DJFAAGMI_00987</name>
</gene>
<comment type="caution">
    <text evidence="1">The sequence shown here is derived from an EMBL/GenBank/DDBJ whole genome shotgun (WGS) entry which is preliminary data.</text>
</comment>
<reference evidence="1 2" key="1">
    <citation type="submission" date="2020-03" db="EMBL/GenBank/DDBJ databases">
        <title>The role of nitrogen metabolism on polyethylene biodegradation.</title>
        <authorList>
            <person name="Peixoto J."/>
            <person name="Vizzotto C.S."/>
            <person name="Ramos A."/>
            <person name="Alves G."/>
            <person name="Steindorff A."/>
            <person name="Kruger R."/>
        </authorList>
    </citation>
    <scope>NUCLEOTIDE SEQUENCE [LARGE SCALE GENOMIC DNA]</scope>
    <source>
        <strain evidence="1 2">PE63</strain>
    </source>
</reference>
<evidence type="ECO:0000313" key="1">
    <source>
        <dbReference type="EMBL" id="MBS3018255.1"/>
    </source>
</evidence>
<dbReference type="RefSeq" id="WP_211456167.1">
    <property type="nucleotide sequence ID" value="NZ_JAANES010000001.1"/>
</dbReference>
<accession>A0ABS5LP48</accession>